<dbReference type="InterPro" id="IPR050749">
    <property type="entry name" value="Glycosyl_Hydrolase_47"/>
</dbReference>
<comment type="catalytic activity">
    <reaction evidence="8">
        <text>N(4)-(alpha-D-Man-(1-&gt;2)-alpha-D-Man-(1-&gt;2)-alpha-D-Man-(1-&gt;3)-[alpha-D-Man-(1-&gt;3)-[alpha-D-Man-(1-&gt;2)-alpha-D-Man-(1-&gt;6)]-alpha-D-Man-(1-&gt;6)]-beta-D-Man-(1-&gt;4)-beta-D-GlcNAc-(1-&gt;4)-beta-D-GlcNAc)-L-asparaginyl-[protein] (N-glucan mannose isomer 8A1,2,3B1,3) + 3 H2O = N(4)-(alpha-D-Man-(1-&gt;3)-[alpha-D-Man-(1-&gt;3)-[alpha-D-Man-(1-&gt;6)]-alpha-D-Man-(1-&gt;6)]-beta-D-Man-(1-&gt;4)-beta-D-GlcNAc-(1-&gt;4)-beta-D-GlcNAc)-L-asparaginyl-[protein] (N-glucan mannose isomer 5A1,2) + 3 beta-D-mannose</text>
        <dbReference type="Rhea" id="RHEA:56028"/>
        <dbReference type="Rhea" id="RHEA-COMP:14358"/>
        <dbReference type="Rhea" id="RHEA-COMP:14367"/>
        <dbReference type="ChEBI" id="CHEBI:15377"/>
        <dbReference type="ChEBI" id="CHEBI:28563"/>
        <dbReference type="ChEBI" id="CHEBI:59087"/>
        <dbReference type="ChEBI" id="CHEBI:60628"/>
        <dbReference type="EC" id="3.2.1.113"/>
    </reaction>
</comment>
<proteinExistence type="inferred from homology"/>
<dbReference type="PRINTS" id="PR00747">
    <property type="entry name" value="GLYHDRLASE47"/>
</dbReference>
<comment type="pathway">
    <text evidence="2">Protein modification; protein glycosylation.</text>
</comment>
<keyword evidence="7" id="KW-1015">Disulfide bond</keyword>
<evidence type="ECO:0000256" key="5">
    <source>
        <dbReference type="ARBA" id="ARBA00022801"/>
    </source>
</evidence>
<comment type="catalytic activity">
    <reaction evidence="9">
        <text>N(4)-(alpha-D-Man-(1-&gt;2)-alpha-D-Man-(1-&gt;2)-alpha-D-Man-(1-&gt;3)-[alpha-D-Man-(1-&gt;2)-alpha-D-Man-(1-&gt;3)-[alpha-D-Man-(1-&gt;2)-alpha-D-Man-(1-&gt;6)]-alpha-D-Man-(1-&gt;6)]-beta-D-Man-(1-&gt;4)-beta-D-GlcNAc-(1-&gt;4)-beta-D-GlcNAc)-L-asparaginyl-[protein] (N-glucan mannose isomer 9A1,2,3B1,2,3) + 4 H2O = N(4)-(alpha-D-Man-(1-&gt;3)-[alpha-D-Man-(1-&gt;3)-[alpha-D-Man-(1-&gt;6)]-alpha-D-Man-(1-&gt;6)]-beta-D-Man-(1-&gt;4)-beta-D-GlcNAc-(1-&gt;4)-beta-D-GlcNAc)-L-asparaginyl-[protein] (N-glucan mannose isomer 5A1,2) + 4 beta-D-mannose</text>
        <dbReference type="Rhea" id="RHEA:56008"/>
        <dbReference type="Rhea" id="RHEA-COMP:14356"/>
        <dbReference type="Rhea" id="RHEA-COMP:14367"/>
        <dbReference type="ChEBI" id="CHEBI:15377"/>
        <dbReference type="ChEBI" id="CHEBI:28563"/>
        <dbReference type="ChEBI" id="CHEBI:59087"/>
        <dbReference type="ChEBI" id="CHEBI:139493"/>
        <dbReference type="EC" id="3.2.1.113"/>
    </reaction>
</comment>
<evidence type="ECO:0000256" key="1">
    <source>
        <dbReference type="ARBA" id="ARBA00001913"/>
    </source>
</evidence>
<dbReference type="InterPro" id="IPR001382">
    <property type="entry name" value="Glyco_hydro_47"/>
</dbReference>
<evidence type="ECO:0000313" key="12">
    <source>
        <dbReference type="Proteomes" id="UP001235939"/>
    </source>
</evidence>
<comment type="cofactor">
    <cofactor evidence="1">
        <name>Ca(2+)</name>
        <dbReference type="ChEBI" id="CHEBI:29108"/>
    </cofactor>
</comment>
<evidence type="ECO:0000256" key="2">
    <source>
        <dbReference type="ARBA" id="ARBA00004922"/>
    </source>
</evidence>
<dbReference type="Proteomes" id="UP001235939">
    <property type="component" value="Chromosome 02"/>
</dbReference>
<dbReference type="PANTHER" id="PTHR11742">
    <property type="entry name" value="MANNOSYL-OLIGOSACCHARIDE ALPHA-1,2-MANNOSIDASE-RELATED"/>
    <property type="match status" value="1"/>
</dbReference>
<keyword evidence="6" id="KW-0106">Calcium</keyword>
<protein>
    <recommendedName>
        <fullName evidence="10">alpha-1,2-Mannosidase</fullName>
        <ecNumber evidence="10">3.2.1.-</ecNumber>
    </recommendedName>
</protein>
<keyword evidence="4" id="KW-0479">Metal-binding</keyword>
<dbReference type="PANTHER" id="PTHR11742:SF55">
    <property type="entry name" value="ENDOPLASMIC RETICULUM MANNOSYL-OLIGOSACCHARIDE 1,2-ALPHA-MANNOSIDASE"/>
    <property type="match status" value="1"/>
</dbReference>
<dbReference type="Pfam" id="PF01532">
    <property type="entry name" value="Glyco_hydro_47"/>
    <property type="match status" value="1"/>
</dbReference>
<comment type="similarity">
    <text evidence="3 10">Belongs to the glycosyl hydrolase 47 family.</text>
</comment>
<sequence>MYRRENCVVQVMKKGNVPKLQDVLQVPLLVKQPEDRAVLVQPPTQARQEAVVQAFRHAWAAYRAHAWGHDHLKPVSKSYSDWFGGGLTILDSLDTMWIMNLTNEFEEAEQWVKDKLSFDINKDVNLFETTIRALGGLLGAYHLSGHRVFLDKAVDLADRLLPGFHTTSGIPLSDVNLLTHNAHAPSWSQDSSVSEVATIQLEFRALSRLTGDPKYEEAVMHVSKLIHDLPKKDGLVPMFINTDSGLFRPTATITLGARADSYYEYLLKQWIQTGKTIDWLKDDFLEAMEGMVKHLVRRSKPNQMLFVGELLSGRSFSPKMDHLVCYLPGTIALAQMSGAGASPELVSLGRELLDTCHSLYSRTATGLSPEIAHFNLQEDTSNDIIIKNADAHYLLRPETLESLWYFYLLTGNTTYQDWGWEIFQSIERYARVSYGGYTSLGDVRKPLHPRPMDMMETFFLAETLKYLYLLFANKPPLALSSNVFNSEAHPLPVFIS</sequence>
<evidence type="ECO:0000256" key="3">
    <source>
        <dbReference type="ARBA" id="ARBA00007658"/>
    </source>
</evidence>
<keyword evidence="5 10" id="KW-0378">Hydrolase</keyword>
<evidence type="ECO:0000256" key="7">
    <source>
        <dbReference type="ARBA" id="ARBA00023157"/>
    </source>
</evidence>
<evidence type="ECO:0000256" key="10">
    <source>
        <dbReference type="RuleBase" id="RU361193"/>
    </source>
</evidence>
<organism evidence="11 12">
    <name type="scientific">Cordylochernes scorpioides</name>
    <dbReference type="NCBI Taxonomy" id="51811"/>
    <lineage>
        <taxon>Eukaryota</taxon>
        <taxon>Metazoa</taxon>
        <taxon>Ecdysozoa</taxon>
        <taxon>Arthropoda</taxon>
        <taxon>Chelicerata</taxon>
        <taxon>Arachnida</taxon>
        <taxon>Pseudoscorpiones</taxon>
        <taxon>Cheliferoidea</taxon>
        <taxon>Chernetidae</taxon>
        <taxon>Cordylochernes</taxon>
    </lineage>
</organism>
<dbReference type="Gene3D" id="1.50.10.10">
    <property type="match status" value="1"/>
</dbReference>
<name>A0ABY6K380_9ARAC</name>
<dbReference type="InterPro" id="IPR036026">
    <property type="entry name" value="Seven-hairpin_glycosidases"/>
</dbReference>
<reference evidence="11 12" key="1">
    <citation type="submission" date="2022-01" db="EMBL/GenBank/DDBJ databases">
        <title>A chromosomal length assembly of Cordylochernes scorpioides.</title>
        <authorList>
            <person name="Zeh D."/>
            <person name="Zeh J."/>
        </authorList>
    </citation>
    <scope>NUCLEOTIDE SEQUENCE [LARGE SCALE GENOMIC DNA]</scope>
    <source>
        <strain evidence="11">IN4F17</strain>
        <tissue evidence="11">Whole Body</tissue>
    </source>
</reference>
<evidence type="ECO:0000313" key="11">
    <source>
        <dbReference type="EMBL" id="UYV62933.1"/>
    </source>
</evidence>
<evidence type="ECO:0000256" key="9">
    <source>
        <dbReference type="ARBA" id="ARBA00048605"/>
    </source>
</evidence>
<dbReference type="InterPro" id="IPR012341">
    <property type="entry name" value="6hp_glycosidase-like_sf"/>
</dbReference>
<accession>A0ABY6K380</accession>
<keyword evidence="10" id="KW-0326">Glycosidase</keyword>
<evidence type="ECO:0000256" key="8">
    <source>
        <dbReference type="ARBA" id="ARBA00047669"/>
    </source>
</evidence>
<gene>
    <name evidence="11" type="ORF">LAZ67_2002549</name>
</gene>
<evidence type="ECO:0000256" key="6">
    <source>
        <dbReference type="ARBA" id="ARBA00022837"/>
    </source>
</evidence>
<keyword evidence="12" id="KW-1185">Reference proteome</keyword>
<dbReference type="SUPFAM" id="SSF48225">
    <property type="entry name" value="Seven-hairpin glycosidases"/>
    <property type="match status" value="1"/>
</dbReference>
<dbReference type="EC" id="3.2.1.-" evidence="10"/>
<evidence type="ECO:0000256" key="4">
    <source>
        <dbReference type="ARBA" id="ARBA00022723"/>
    </source>
</evidence>
<dbReference type="EMBL" id="CP092864">
    <property type="protein sequence ID" value="UYV62933.1"/>
    <property type="molecule type" value="Genomic_DNA"/>
</dbReference>